<accession>A0A377QYY4</accession>
<keyword evidence="3" id="KW-1185">Reference proteome</keyword>
<proteinExistence type="predicted"/>
<feature type="region of interest" description="Disordered" evidence="1">
    <location>
        <begin position="74"/>
        <end position="110"/>
    </location>
</feature>
<name>A0A377QYY4_9NEIS</name>
<organism evidence="2 3">
    <name type="scientific">Kingella potus</name>
    <dbReference type="NCBI Taxonomy" id="265175"/>
    <lineage>
        <taxon>Bacteria</taxon>
        <taxon>Pseudomonadati</taxon>
        <taxon>Pseudomonadota</taxon>
        <taxon>Betaproteobacteria</taxon>
        <taxon>Neisseriales</taxon>
        <taxon>Neisseriaceae</taxon>
        <taxon>Kingella</taxon>
    </lineage>
</organism>
<protein>
    <submittedName>
        <fullName evidence="2">Uncharacterized protein</fullName>
    </submittedName>
</protein>
<evidence type="ECO:0000256" key="1">
    <source>
        <dbReference type="SAM" id="MobiDB-lite"/>
    </source>
</evidence>
<dbReference type="EMBL" id="UGJJ01000001">
    <property type="protein sequence ID" value="STR00443.1"/>
    <property type="molecule type" value="Genomic_DNA"/>
</dbReference>
<gene>
    <name evidence="2" type="ORF">NCTC13336_00651</name>
</gene>
<dbReference type="AlphaFoldDB" id="A0A377QYY4"/>
<reference evidence="2 3" key="1">
    <citation type="submission" date="2018-06" db="EMBL/GenBank/DDBJ databases">
        <authorList>
            <consortium name="Pathogen Informatics"/>
            <person name="Doyle S."/>
        </authorList>
    </citation>
    <scope>NUCLEOTIDE SEQUENCE [LARGE SCALE GENOMIC DNA]</scope>
    <source>
        <strain evidence="2 3">NCTC13336</strain>
    </source>
</reference>
<evidence type="ECO:0000313" key="2">
    <source>
        <dbReference type="EMBL" id="STR00443.1"/>
    </source>
</evidence>
<evidence type="ECO:0000313" key="3">
    <source>
        <dbReference type="Proteomes" id="UP000254293"/>
    </source>
</evidence>
<dbReference type="Proteomes" id="UP000254293">
    <property type="component" value="Unassembled WGS sequence"/>
</dbReference>
<sequence>MLSRKGGDSFSDFQTAFRLLPVIPAQAGMTAGVAVFRRPFCLQGFKQPAAIYSLPCVRAGEGWGGGGVARQRLHGGHCPHPSPPPQAGEGIRRKKKPPCRNSPSSPPLAGERIRGWSNLFGLMSQDGKRVAGSNIFRLSDSRCNPAKIPACAGMTADVAVFQTASHAQKGNARVAHLQHGVGFQRIVAVKQAVEYRHFGGVAPDDLVD</sequence>